<dbReference type="GO" id="GO:0004747">
    <property type="term" value="F:ribokinase activity"/>
    <property type="evidence" value="ECO:0007669"/>
    <property type="project" value="UniProtKB-UniRule"/>
</dbReference>
<keyword evidence="7 9" id="KW-0630">Potassium</keyword>
<name>A0A7D5EWC9_9MICO</name>
<keyword evidence="2 9" id="KW-0479">Metal-binding</keyword>
<evidence type="ECO:0000256" key="8">
    <source>
        <dbReference type="ARBA" id="ARBA00023277"/>
    </source>
</evidence>
<dbReference type="PRINTS" id="PR00990">
    <property type="entry name" value="RIBOKINASE"/>
</dbReference>
<evidence type="ECO:0000256" key="3">
    <source>
        <dbReference type="ARBA" id="ARBA00022741"/>
    </source>
</evidence>
<dbReference type="Proteomes" id="UP000509638">
    <property type="component" value="Chromosome"/>
</dbReference>
<comment type="pathway">
    <text evidence="9">Carbohydrate metabolism; D-ribose degradation; D-ribose 5-phosphate from beta-D-ribopyranose: step 2/2.</text>
</comment>
<dbReference type="GO" id="GO:0019303">
    <property type="term" value="P:D-ribose catabolic process"/>
    <property type="evidence" value="ECO:0007669"/>
    <property type="project" value="UniProtKB-UniRule"/>
</dbReference>
<dbReference type="GO" id="GO:0005829">
    <property type="term" value="C:cytosol"/>
    <property type="evidence" value="ECO:0007669"/>
    <property type="project" value="TreeGrafter"/>
</dbReference>
<evidence type="ECO:0000256" key="2">
    <source>
        <dbReference type="ARBA" id="ARBA00022723"/>
    </source>
</evidence>
<dbReference type="EC" id="2.7.1.15" evidence="9"/>
<dbReference type="Pfam" id="PF00294">
    <property type="entry name" value="PfkB"/>
    <property type="match status" value="1"/>
</dbReference>
<keyword evidence="9" id="KW-0963">Cytoplasm</keyword>
<dbReference type="GO" id="GO:0005524">
    <property type="term" value="F:ATP binding"/>
    <property type="evidence" value="ECO:0007669"/>
    <property type="project" value="UniProtKB-UniRule"/>
</dbReference>
<evidence type="ECO:0000256" key="6">
    <source>
        <dbReference type="ARBA" id="ARBA00022842"/>
    </source>
</evidence>
<dbReference type="EMBL" id="CP058316">
    <property type="protein sequence ID" value="QLD11951.1"/>
    <property type="molecule type" value="Genomic_DNA"/>
</dbReference>
<dbReference type="HAMAP" id="MF_01987">
    <property type="entry name" value="Ribokinase"/>
    <property type="match status" value="1"/>
</dbReference>
<comment type="catalytic activity">
    <reaction evidence="9">
        <text>D-ribose + ATP = D-ribose 5-phosphate + ADP + H(+)</text>
        <dbReference type="Rhea" id="RHEA:13697"/>
        <dbReference type="ChEBI" id="CHEBI:15378"/>
        <dbReference type="ChEBI" id="CHEBI:30616"/>
        <dbReference type="ChEBI" id="CHEBI:47013"/>
        <dbReference type="ChEBI" id="CHEBI:78346"/>
        <dbReference type="ChEBI" id="CHEBI:456216"/>
        <dbReference type="EC" id="2.7.1.15"/>
    </reaction>
</comment>
<dbReference type="PANTHER" id="PTHR10584:SF166">
    <property type="entry name" value="RIBOKINASE"/>
    <property type="match status" value="1"/>
</dbReference>
<dbReference type="InterPro" id="IPR011877">
    <property type="entry name" value="Ribokinase"/>
</dbReference>
<comment type="similarity">
    <text evidence="9">Belongs to the carbohydrate kinase PfkB family. Ribokinase subfamily.</text>
</comment>
<dbReference type="RefSeq" id="WP_178012321.1">
    <property type="nucleotide sequence ID" value="NZ_CP058316.1"/>
</dbReference>
<comment type="caution">
    <text evidence="9">Lacks conserved residue(s) required for the propagation of feature annotation.</text>
</comment>
<organism evidence="11 12">
    <name type="scientific">Microbacterium oleivorans</name>
    <dbReference type="NCBI Taxonomy" id="273677"/>
    <lineage>
        <taxon>Bacteria</taxon>
        <taxon>Bacillati</taxon>
        <taxon>Actinomycetota</taxon>
        <taxon>Actinomycetes</taxon>
        <taxon>Micrococcales</taxon>
        <taxon>Microbacteriaceae</taxon>
        <taxon>Microbacterium</taxon>
    </lineage>
</organism>
<dbReference type="GO" id="GO:0046872">
    <property type="term" value="F:metal ion binding"/>
    <property type="evidence" value="ECO:0007669"/>
    <property type="project" value="UniProtKB-KW"/>
</dbReference>
<feature type="binding site" evidence="9">
    <location>
        <begin position="38"/>
        <end position="42"/>
    </location>
    <ligand>
        <name>substrate</name>
    </ligand>
</feature>
<evidence type="ECO:0000313" key="11">
    <source>
        <dbReference type="EMBL" id="QLD11951.1"/>
    </source>
</evidence>
<comment type="activity regulation">
    <text evidence="9">Activated by a monovalent cation that binds near, but not in, the active site. The most likely occupant of the site in vivo is potassium. Ion binding induces a conformational change that may alter substrate affinity.</text>
</comment>
<feature type="binding site" evidence="9">
    <location>
        <begin position="245"/>
        <end position="246"/>
    </location>
    <ligand>
        <name>ATP</name>
        <dbReference type="ChEBI" id="CHEBI:30616"/>
    </ligand>
</feature>
<feature type="binding site" evidence="9">
    <location>
        <position position="242"/>
    </location>
    <ligand>
        <name>K(+)</name>
        <dbReference type="ChEBI" id="CHEBI:29103"/>
    </ligand>
</feature>
<dbReference type="InterPro" id="IPR029056">
    <property type="entry name" value="Ribokinase-like"/>
</dbReference>
<dbReference type="Gene3D" id="3.40.1190.20">
    <property type="match status" value="1"/>
</dbReference>
<evidence type="ECO:0000256" key="9">
    <source>
        <dbReference type="HAMAP-Rule" id="MF_01987"/>
    </source>
</evidence>
<feature type="binding site" evidence="9">
    <location>
        <begin position="214"/>
        <end position="219"/>
    </location>
    <ligand>
        <name>ATP</name>
        <dbReference type="ChEBI" id="CHEBI:30616"/>
    </ligand>
</feature>
<keyword evidence="3 9" id="KW-0547">Nucleotide-binding</keyword>
<feature type="binding site" evidence="9">
    <location>
        <begin position="10"/>
        <end position="12"/>
    </location>
    <ligand>
        <name>substrate</name>
    </ligand>
</feature>
<evidence type="ECO:0000256" key="5">
    <source>
        <dbReference type="ARBA" id="ARBA00022840"/>
    </source>
</evidence>
<keyword evidence="6 9" id="KW-0460">Magnesium</keyword>
<feature type="binding site" evidence="9">
    <location>
        <position position="246"/>
    </location>
    <ligand>
        <name>substrate</name>
    </ligand>
</feature>
<reference evidence="11 12" key="1">
    <citation type="submission" date="2020-06" db="EMBL/GenBank/DDBJ databases">
        <authorList>
            <person name="Jo H."/>
        </authorList>
    </citation>
    <scope>NUCLEOTIDE SEQUENCE [LARGE SCALE GENOMIC DNA]</scope>
    <source>
        <strain evidence="11 12">I46</strain>
    </source>
</reference>
<feature type="domain" description="Carbohydrate kinase PfkB" evidence="10">
    <location>
        <begin position="2"/>
        <end position="297"/>
    </location>
</feature>
<feature type="binding site" evidence="9">
    <location>
        <position position="240"/>
    </location>
    <ligand>
        <name>K(+)</name>
        <dbReference type="ChEBI" id="CHEBI:29103"/>
    </ligand>
</feature>
<dbReference type="CDD" id="cd01174">
    <property type="entry name" value="ribokinase"/>
    <property type="match status" value="1"/>
</dbReference>
<dbReference type="AlphaFoldDB" id="A0A7D5EWC9"/>
<protein>
    <recommendedName>
        <fullName evidence="9">Ribokinase</fullName>
        <shortName evidence="9">RK</shortName>
        <ecNumber evidence="9">2.7.1.15</ecNumber>
    </recommendedName>
</protein>
<dbReference type="SUPFAM" id="SSF53613">
    <property type="entry name" value="Ribokinase-like"/>
    <property type="match status" value="1"/>
</dbReference>
<feature type="binding site" evidence="9">
    <location>
        <position position="184"/>
    </location>
    <ligand>
        <name>ATP</name>
        <dbReference type="ChEBI" id="CHEBI:30616"/>
    </ligand>
</feature>
<comment type="cofactor">
    <cofactor evidence="9">
        <name>Mg(2+)</name>
        <dbReference type="ChEBI" id="CHEBI:18420"/>
    </cofactor>
    <text evidence="9">Requires a divalent cation, most likely magnesium in vivo, as an electrophilic catalyst to aid phosphoryl group transfer. It is the chelate of the metal and the nucleotide that is the actual substrate.</text>
</comment>
<evidence type="ECO:0000313" key="12">
    <source>
        <dbReference type="Proteomes" id="UP000509638"/>
    </source>
</evidence>
<sequence length="310" mass="30516">MSVVVVGSINQDIVARVARIPAPGETLLAESLVRSGGGKGANQAVGARRAGGADVAFVGAVGTDAAGETLRSALVTDGIDVSGLLRVDGVTGTALISVDAHGENAIVVAAGANAARDTLTDTQRAAVASATVVLTQLEIPVALVRDAAAARADGAWHVLNAAPSAPFASARAELLAATDVLVVNEHEAREAAGADDLDEAVGALAAAVGVLVVTLGARGCLVVCGTDRAEVPAYAVTPVDTTGAGDTFCGVLAAALAASGRRPDTVDLDLLVDAARAGAAASALAVTRPGAQDAVPTSDEVVAFQKENQP</sequence>
<keyword evidence="4 9" id="KW-0418">Kinase</keyword>
<dbReference type="UniPathway" id="UPA00916">
    <property type="reaction ID" value="UER00889"/>
</dbReference>
<keyword evidence="5 9" id="KW-0067">ATP-binding</keyword>
<dbReference type="PANTHER" id="PTHR10584">
    <property type="entry name" value="SUGAR KINASE"/>
    <property type="match status" value="1"/>
</dbReference>
<comment type="function">
    <text evidence="9">Catalyzes the phosphorylation of ribose at O-5 in a reaction requiring ATP and magnesium. The resulting D-ribose-5-phosphate can then be used either for sythesis of nucleotides, histidine, and tryptophan, or as a component of the pentose phosphate pathway.</text>
</comment>
<dbReference type="InterPro" id="IPR011611">
    <property type="entry name" value="PfkB_dom"/>
</dbReference>
<feature type="binding site" evidence="9">
    <location>
        <position position="138"/>
    </location>
    <ligand>
        <name>substrate</name>
    </ligand>
</feature>
<evidence type="ECO:0000256" key="1">
    <source>
        <dbReference type="ARBA" id="ARBA00022679"/>
    </source>
</evidence>
<feature type="binding site" evidence="9">
    <location>
        <position position="288"/>
    </location>
    <ligand>
        <name>K(+)</name>
        <dbReference type="ChEBI" id="CHEBI:29103"/>
    </ligand>
</feature>
<evidence type="ECO:0000256" key="4">
    <source>
        <dbReference type="ARBA" id="ARBA00022777"/>
    </source>
</evidence>
<keyword evidence="1 9" id="KW-0808">Transferase</keyword>
<feature type="binding site" evidence="9">
    <location>
        <position position="290"/>
    </location>
    <ligand>
        <name>K(+)</name>
        <dbReference type="ChEBI" id="CHEBI:29103"/>
    </ligand>
</feature>
<dbReference type="InterPro" id="IPR002139">
    <property type="entry name" value="Ribo/fructo_kinase"/>
</dbReference>
<proteinExistence type="inferred from homology"/>
<feature type="active site" description="Proton acceptor" evidence="9">
    <location>
        <position position="246"/>
    </location>
</feature>
<accession>A0A7D5EWC9</accession>
<comment type="subcellular location">
    <subcellularLocation>
        <location evidence="9">Cytoplasm</location>
    </subcellularLocation>
</comment>
<feature type="binding site" evidence="9">
    <location>
        <position position="285"/>
    </location>
    <ligand>
        <name>K(+)</name>
        <dbReference type="ChEBI" id="CHEBI:29103"/>
    </ligand>
</feature>
<comment type="subunit">
    <text evidence="9">Homodimer.</text>
</comment>
<evidence type="ECO:0000259" key="10">
    <source>
        <dbReference type="Pfam" id="PF00294"/>
    </source>
</evidence>
<evidence type="ECO:0000256" key="7">
    <source>
        <dbReference type="ARBA" id="ARBA00022958"/>
    </source>
</evidence>
<keyword evidence="8 9" id="KW-0119">Carbohydrate metabolism</keyword>
<gene>
    <name evidence="9" type="primary">rbsK</name>
    <name evidence="11" type="ORF">HW566_09340</name>
</gene>